<sequence length="130" mass="14807">FSCLSLPSSWDYRCLPPYLANFCIFSRDRVSLCWPGWSQTPDLSSSTCIGLPKCWDYRYEPPHLADSFIFILLIFLRQTLMLLPRLECSGATSAHCNLRFPGSSNSSASASRVAGIISMHCHAWLMLFWY</sequence>
<dbReference type="PANTHER" id="PTHR12138">
    <property type="entry name" value="PRIMATE-EXPANDED PROTEIN FAMILY"/>
    <property type="match status" value="1"/>
</dbReference>
<evidence type="ECO:0000313" key="1">
    <source>
        <dbReference type="Ensembl" id="ENSPANP00000051162.1"/>
    </source>
</evidence>
<dbReference type="AlphaFoldDB" id="A0A8I5R643"/>
<accession>A0A8I5R643</accession>
<protein>
    <submittedName>
        <fullName evidence="1">Uncharacterized protein</fullName>
    </submittedName>
</protein>
<keyword evidence="2" id="KW-1185">Reference proteome</keyword>
<organism evidence="1 2">
    <name type="scientific">Papio anubis</name>
    <name type="common">Olive baboon</name>
    <dbReference type="NCBI Taxonomy" id="9555"/>
    <lineage>
        <taxon>Eukaryota</taxon>
        <taxon>Metazoa</taxon>
        <taxon>Chordata</taxon>
        <taxon>Craniata</taxon>
        <taxon>Vertebrata</taxon>
        <taxon>Euteleostomi</taxon>
        <taxon>Mammalia</taxon>
        <taxon>Eutheria</taxon>
        <taxon>Euarchontoglires</taxon>
        <taxon>Primates</taxon>
        <taxon>Haplorrhini</taxon>
        <taxon>Catarrhini</taxon>
        <taxon>Cercopithecidae</taxon>
        <taxon>Cercopithecinae</taxon>
        <taxon>Papio</taxon>
    </lineage>
</organism>
<name>A0A8I5R643_PAPAN</name>
<reference evidence="1 2" key="1">
    <citation type="submission" date="2012-03" db="EMBL/GenBank/DDBJ databases">
        <title>Whole Genome Assembly of Papio anubis.</title>
        <authorList>
            <person name="Liu Y.L."/>
            <person name="Abraham K.A."/>
            <person name="Akbar H.A."/>
            <person name="Ali S.A."/>
            <person name="Anosike U.A."/>
            <person name="Aqrawi P.A."/>
            <person name="Arias F.A."/>
            <person name="Attaway T.A."/>
            <person name="Awwad R.A."/>
            <person name="Babu C.B."/>
            <person name="Bandaranaike D.B."/>
            <person name="Battles P.B."/>
            <person name="Bell A.B."/>
            <person name="Beltran B.B."/>
            <person name="Berhane-Mersha D.B."/>
            <person name="Bess C.B."/>
            <person name="Bickham C.B."/>
            <person name="Bolden T.B."/>
            <person name="Carter K.C."/>
            <person name="Chau D.C."/>
            <person name="Chavez A.C."/>
            <person name="Clerc-Blankenburg K.C."/>
            <person name="Coyle M.C."/>
            <person name="Dao M.D."/>
            <person name="Davila M.L.D."/>
            <person name="Davy-Carroll L.D."/>
            <person name="Denson S.D."/>
            <person name="Dinh H.D."/>
            <person name="Fernandez S.F."/>
            <person name="Fernando P.F."/>
            <person name="Forbes L.F."/>
            <person name="Francis C.F."/>
            <person name="Francisco L.F."/>
            <person name="Fu Q.F."/>
            <person name="Garcia-Iii R.G."/>
            <person name="Garrett T.G."/>
            <person name="Gross S.G."/>
            <person name="Gubbala S.G."/>
            <person name="Hirani K.H."/>
            <person name="Hogues M.H."/>
            <person name="Hollins B.H."/>
            <person name="Jackson L.J."/>
            <person name="Javaid M.J."/>
            <person name="Jhangiani S.J."/>
            <person name="Johnson A.J."/>
            <person name="Johnson B.J."/>
            <person name="Jones J.J."/>
            <person name="Joshi V.J."/>
            <person name="Kalu J.K."/>
            <person name="Khan N.K."/>
            <person name="Korchina V.K."/>
            <person name="Kovar C.K."/>
            <person name="Lago L.L."/>
            <person name="Lara F.L."/>
            <person name="Le T.-K.L."/>
            <person name="Lee S.L."/>
            <person name="Legall-Iii F.L."/>
            <person name="Lemon S.L."/>
            <person name="Liu J.L."/>
            <person name="Liu Y.-S.L."/>
            <person name="Liyanage D.L."/>
            <person name="Lopez J.L."/>
            <person name="Lorensuhewa L.L."/>
            <person name="Mata R.M."/>
            <person name="Mathew T.M."/>
            <person name="Mercado C.M."/>
            <person name="Mercado I.M."/>
            <person name="Morales K.M."/>
            <person name="Morgan M.M."/>
            <person name="Munidasa M.M."/>
            <person name="Ngo D.N."/>
            <person name="Nguyen L.N."/>
            <person name="Nguyen T.N."/>
            <person name="Nguyen N.N."/>
            <person name="Obregon M.O."/>
            <person name="Okwuonu G.O."/>
            <person name="Ongeri F.O."/>
            <person name="Onwere C.O."/>
            <person name="Osifeso I.O."/>
            <person name="Parra A.P."/>
            <person name="Patil S.P."/>
            <person name="Perez A.P."/>
            <person name="Perez Y.P."/>
            <person name="Pham C.P."/>
            <person name="Pu L.-L.P."/>
            <person name="Puazo M.P."/>
            <person name="Quiroz J.Q."/>
            <person name="Rouhana J.R."/>
            <person name="Ruiz M.R."/>
            <person name="Ruiz S.-J.R."/>
            <person name="Saada N.S."/>
            <person name="Santibanez J.S."/>
            <person name="Scheel M.S."/>
            <person name="Schneider B.S."/>
            <person name="Simmons D.S."/>
            <person name="Sisson I.S."/>
            <person name="Tang L.-Y.T."/>
            <person name="Thornton R.T."/>
            <person name="Tisius J.T."/>
            <person name="Toledanes G.T."/>
            <person name="Trejos Z.T."/>
            <person name="Usmani K.U."/>
            <person name="Varghese R.V."/>
            <person name="Vattathil S.V."/>
            <person name="Vee V.V."/>
            <person name="Walker D.W."/>
            <person name="Weissenberger G.W."/>
            <person name="White C.W."/>
            <person name="Williams A.W."/>
            <person name="Woodworth J.W."/>
            <person name="Wright R.W."/>
            <person name="Zhu Y.Z."/>
            <person name="Han Y.H."/>
            <person name="Newsham I.N."/>
            <person name="Nazareth L.N."/>
            <person name="Worley K.W."/>
            <person name="Muzny D.M."/>
            <person name="Rogers J.R."/>
            <person name="Gibbs R.G."/>
        </authorList>
    </citation>
    <scope>NUCLEOTIDE SEQUENCE [LARGE SCALE GENOMIC DNA]</scope>
</reference>
<dbReference type="PANTHER" id="PTHR12138:SF162">
    <property type="entry name" value="CHROMOSOME UNDETERMINED SCAFFOLD_275, WHOLE GENOME SHOTGUN SEQUENCE"/>
    <property type="match status" value="1"/>
</dbReference>
<dbReference type="GeneTree" id="ENSGT00940000161627"/>
<reference evidence="1" key="3">
    <citation type="submission" date="2025-09" db="UniProtKB">
        <authorList>
            <consortium name="Ensembl"/>
        </authorList>
    </citation>
    <scope>IDENTIFICATION</scope>
</reference>
<proteinExistence type="predicted"/>
<reference evidence="1" key="2">
    <citation type="submission" date="2025-08" db="UniProtKB">
        <authorList>
            <consortium name="Ensembl"/>
        </authorList>
    </citation>
    <scope>IDENTIFICATION</scope>
</reference>
<evidence type="ECO:0000313" key="2">
    <source>
        <dbReference type="Proteomes" id="UP000028761"/>
    </source>
</evidence>
<dbReference type="Ensembl" id="ENSPANT00000079527.1">
    <property type="protein sequence ID" value="ENSPANP00000051162.1"/>
    <property type="gene ID" value="ENSPANG00000048310.1"/>
</dbReference>
<dbReference type="Proteomes" id="UP000028761">
    <property type="component" value="Chromosome 8"/>
</dbReference>